<sequence>MTRDMLLPLPATIWRRRSLEHHLALAALRSGNCNIELIGRLFRTVYLAYFIHETLSARRSLRPFLICEAALHAIAACIKAAGDWSLSEADGRALEHVLSLHDEQLSTLPSHRIAQADEQLNIFLATDALSPIAPDDDHDT</sequence>
<dbReference type="AlphaFoldDB" id="A0A095F0I1"/>
<dbReference type="EMBL" id="JPGG01000017">
    <property type="protein sequence ID" value="KGC11161.1"/>
    <property type="molecule type" value="Genomic_DNA"/>
</dbReference>
<reference evidence="4" key="3">
    <citation type="submission" date="2017-09" db="EMBL/GenBank/DDBJ databases">
        <title>FDA dAtabase for Regulatory Grade micrObial Sequences (FDA-ARGOS): Supporting development and validation of Infectious Disease Dx tests.</title>
        <authorList>
            <person name="Minogue T."/>
            <person name="Wolcott M."/>
            <person name="Wasieloski L."/>
            <person name="Aguilar W."/>
            <person name="Moore D."/>
            <person name="Tallon L."/>
            <person name="Sadzewicz L."/>
            <person name="Ott S."/>
            <person name="Zhao X."/>
            <person name="Nagaraj S."/>
            <person name="Vavikolanu K."/>
            <person name="Aluvathingal J."/>
            <person name="Nadendla S."/>
            <person name="Sichtig H."/>
        </authorList>
    </citation>
    <scope>NUCLEOTIDE SEQUENCE [LARGE SCALE GENOMIC DNA]</scope>
    <source>
        <strain evidence="4">FDAARGOS_390</strain>
    </source>
</reference>
<evidence type="ECO:0000313" key="4">
    <source>
        <dbReference type="Proteomes" id="UP000220629"/>
    </source>
</evidence>
<evidence type="ECO:0000313" key="2">
    <source>
        <dbReference type="EMBL" id="PEH37937.1"/>
    </source>
</evidence>
<evidence type="ECO:0000313" key="1">
    <source>
        <dbReference type="EMBL" id="KGC11161.1"/>
    </source>
</evidence>
<reference evidence="2" key="2">
    <citation type="submission" date="2017-09" db="EMBL/GenBank/DDBJ databases">
        <title>FDA dAtabase for Regulatory Grade micrObial Sequences (FDA-ARGOS): Supporting development and validation of Infectious Disease Dx tests.</title>
        <authorList>
            <person name="Minogue T."/>
            <person name="Wolcott M."/>
            <person name="Wasieloski L."/>
            <person name="Aguilar W."/>
            <person name="Moore D."/>
            <person name="Tallon L.J."/>
            <person name="Sadzewicz L."/>
            <person name="Ott S."/>
            <person name="Zhao X."/>
            <person name="Nagaraj S."/>
            <person name="Vavikolanu K."/>
            <person name="Aluvathingal J."/>
            <person name="Nadendla S."/>
            <person name="Sichtig H."/>
        </authorList>
    </citation>
    <scope>NUCLEOTIDE SEQUENCE</scope>
    <source>
        <strain evidence="2">FDAARGOS_390</strain>
    </source>
</reference>
<name>A0A095F0I1_BURGA</name>
<reference evidence="1 3" key="1">
    <citation type="submission" date="2014-04" db="EMBL/GenBank/DDBJ databases">
        <authorList>
            <person name="Bishop-Lilly K.A."/>
            <person name="Broomall S.M."/>
            <person name="Chain P.S."/>
            <person name="Chertkov O."/>
            <person name="Coyne S.R."/>
            <person name="Daligault H.E."/>
            <person name="Davenport K.W."/>
            <person name="Erkkila T."/>
            <person name="Frey K.G."/>
            <person name="Gibbons H.S."/>
            <person name="Gu W."/>
            <person name="Jaissle J."/>
            <person name="Johnson S.L."/>
            <person name="Koroleva G.I."/>
            <person name="Ladner J.T."/>
            <person name="Lo C.-C."/>
            <person name="Minogue T.D."/>
            <person name="Munk C."/>
            <person name="Palacios G.F."/>
            <person name="Redden C.L."/>
            <person name="Rosenzweig C.N."/>
            <person name="Scholz M.B."/>
            <person name="Teshima H."/>
            <person name="Xu Y."/>
        </authorList>
    </citation>
    <scope>NUCLEOTIDE SEQUENCE [LARGE SCALE GENOMIC DNA]</scope>
    <source>
        <strain evidence="3">gladioli</strain>
        <strain evidence="1">Gladioli</strain>
    </source>
</reference>
<proteinExistence type="predicted"/>
<comment type="caution">
    <text evidence="2">The sequence shown here is derived from an EMBL/GenBank/DDBJ whole genome shotgun (WGS) entry which is preliminary data.</text>
</comment>
<evidence type="ECO:0008006" key="5">
    <source>
        <dbReference type="Google" id="ProtNLM"/>
    </source>
</evidence>
<dbReference type="Proteomes" id="UP000220629">
    <property type="component" value="Unassembled WGS sequence"/>
</dbReference>
<evidence type="ECO:0000313" key="3">
    <source>
        <dbReference type="Proteomes" id="UP000029590"/>
    </source>
</evidence>
<gene>
    <name evidence="2" type="ORF">CRM94_26190</name>
    <name evidence="1" type="ORF">DM48_7540</name>
</gene>
<accession>A0A095F0I1</accession>
<protein>
    <recommendedName>
        <fullName evidence="5">Fis family transcriptional regulator</fullName>
    </recommendedName>
</protein>
<dbReference type="EMBL" id="PDDY01000004">
    <property type="protein sequence ID" value="PEH37937.1"/>
    <property type="molecule type" value="Genomic_DNA"/>
</dbReference>
<dbReference type="KEGG" id="bgo:BM43_3964"/>
<organism evidence="2 4">
    <name type="scientific">Burkholderia gladioli</name>
    <name type="common">Pseudomonas marginata</name>
    <name type="synonym">Phytomonas marginata</name>
    <dbReference type="NCBI Taxonomy" id="28095"/>
    <lineage>
        <taxon>Bacteria</taxon>
        <taxon>Pseudomonadati</taxon>
        <taxon>Pseudomonadota</taxon>
        <taxon>Betaproteobacteria</taxon>
        <taxon>Burkholderiales</taxon>
        <taxon>Burkholderiaceae</taxon>
        <taxon>Burkholderia</taxon>
    </lineage>
</organism>
<dbReference type="Proteomes" id="UP000029590">
    <property type="component" value="Unassembled WGS sequence"/>
</dbReference>